<comment type="similarity">
    <text evidence="1 4">Belongs to the ketopantoate reductase family.</text>
</comment>
<reference evidence="7" key="1">
    <citation type="journal article" date="2021" name="PeerJ">
        <title>Extensive microbial diversity within the chicken gut microbiome revealed by metagenomics and culture.</title>
        <authorList>
            <person name="Gilroy R."/>
            <person name="Ravi A."/>
            <person name="Getino M."/>
            <person name="Pursley I."/>
            <person name="Horton D.L."/>
            <person name="Alikhan N.F."/>
            <person name="Baker D."/>
            <person name="Gharbi K."/>
            <person name="Hall N."/>
            <person name="Watson M."/>
            <person name="Adriaenssens E.M."/>
            <person name="Foster-Nyarko E."/>
            <person name="Jarju S."/>
            <person name="Secka A."/>
            <person name="Antonio M."/>
            <person name="Oren A."/>
            <person name="Chaudhuri R.R."/>
            <person name="La Ragione R."/>
            <person name="Hildebrand F."/>
            <person name="Pallen M.J."/>
        </authorList>
    </citation>
    <scope>NUCLEOTIDE SEQUENCE</scope>
    <source>
        <strain evidence="7">ChiSjej3B21-8574</strain>
    </source>
</reference>
<evidence type="ECO:0000256" key="3">
    <source>
        <dbReference type="ARBA" id="ARBA00023002"/>
    </source>
</evidence>
<feature type="domain" description="Ketopantoate reductase C-terminal" evidence="6">
    <location>
        <begin position="179"/>
        <end position="303"/>
    </location>
</feature>
<dbReference type="EC" id="1.1.1.169" evidence="4"/>
<dbReference type="Pfam" id="PF02558">
    <property type="entry name" value="ApbA"/>
    <property type="match status" value="1"/>
</dbReference>
<dbReference type="Gene3D" id="3.40.50.720">
    <property type="entry name" value="NAD(P)-binding Rossmann-like Domain"/>
    <property type="match status" value="1"/>
</dbReference>
<evidence type="ECO:0000313" key="7">
    <source>
        <dbReference type="EMBL" id="HJC50286.1"/>
    </source>
</evidence>
<organism evidence="7 8">
    <name type="scientific">Candidatus Anaerostipes avistercoris</name>
    <dbReference type="NCBI Taxonomy" id="2838462"/>
    <lineage>
        <taxon>Bacteria</taxon>
        <taxon>Bacillati</taxon>
        <taxon>Bacillota</taxon>
        <taxon>Clostridia</taxon>
        <taxon>Lachnospirales</taxon>
        <taxon>Lachnospiraceae</taxon>
        <taxon>Anaerostipes</taxon>
    </lineage>
</organism>
<name>A0A9D2PGD7_9FIRM</name>
<dbReference type="Pfam" id="PF08546">
    <property type="entry name" value="ApbA_C"/>
    <property type="match status" value="1"/>
</dbReference>
<dbReference type="NCBIfam" id="TIGR00745">
    <property type="entry name" value="apbA_panE"/>
    <property type="match status" value="1"/>
</dbReference>
<protein>
    <recommendedName>
        <fullName evidence="4">2-dehydropantoate 2-reductase</fullName>
        <ecNumber evidence="4">1.1.1.169</ecNumber>
    </recommendedName>
    <alternativeName>
        <fullName evidence="4">Ketopantoate reductase</fullName>
    </alternativeName>
</protein>
<sequence length="320" mass="35905">MREIKTAALIGLGAIGGYVAPKLHTTLEPGDFTVIAGGERKQRLEQEGCCINDKVWKFHIGAPEEAGKPADLVIFAVKYHGLRQAVRDAAGYIGKDTILMSLLNGVESEEILREFYPNHHILYSVIRIPSVHENGRITYPDEWGEISFGDARNDTLSEDVQAVRDLFEKSGIGYQIPADMKKNMWHKFMTNVSENQISAVLRMPYGIFQVSDEINMFREQTAREVIAIAQAKGIDLTEDDLEAQKTKVEAYPFWGKTSTTQDIESGRKTETEMFAGAVIRMGKELGIPTPCNEMLYHCIHALEAWNDTVKQDEKSGEVHQ</sequence>
<evidence type="ECO:0000256" key="2">
    <source>
        <dbReference type="ARBA" id="ARBA00022857"/>
    </source>
</evidence>
<dbReference type="PANTHER" id="PTHR21708">
    <property type="entry name" value="PROBABLE 2-DEHYDROPANTOATE 2-REDUCTASE"/>
    <property type="match status" value="1"/>
</dbReference>
<dbReference type="SUPFAM" id="SSF51735">
    <property type="entry name" value="NAD(P)-binding Rossmann-fold domains"/>
    <property type="match status" value="1"/>
</dbReference>
<dbReference type="Gene3D" id="1.10.1040.10">
    <property type="entry name" value="N-(1-d-carboxylethyl)-l-norvaline Dehydrogenase, domain 2"/>
    <property type="match status" value="1"/>
</dbReference>
<dbReference type="AlphaFoldDB" id="A0A9D2PGD7"/>
<keyword evidence="3 4" id="KW-0560">Oxidoreductase</keyword>
<dbReference type="SUPFAM" id="SSF48179">
    <property type="entry name" value="6-phosphogluconate dehydrogenase C-terminal domain-like"/>
    <property type="match status" value="1"/>
</dbReference>
<dbReference type="InterPro" id="IPR003710">
    <property type="entry name" value="ApbA"/>
</dbReference>
<reference evidence="7" key="2">
    <citation type="submission" date="2021-04" db="EMBL/GenBank/DDBJ databases">
        <authorList>
            <person name="Gilroy R."/>
        </authorList>
    </citation>
    <scope>NUCLEOTIDE SEQUENCE</scope>
    <source>
        <strain evidence="7">ChiSjej3B21-8574</strain>
    </source>
</reference>
<dbReference type="InterPro" id="IPR013328">
    <property type="entry name" value="6PGD_dom2"/>
</dbReference>
<keyword evidence="2 4" id="KW-0521">NADP</keyword>
<dbReference type="InterPro" id="IPR013332">
    <property type="entry name" value="KPR_N"/>
</dbReference>
<dbReference type="PANTHER" id="PTHR21708:SF26">
    <property type="entry name" value="2-DEHYDROPANTOATE 2-REDUCTASE"/>
    <property type="match status" value="1"/>
</dbReference>
<evidence type="ECO:0000256" key="1">
    <source>
        <dbReference type="ARBA" id="ARBA00007870"/>
    </source>
</evidence>
<gene>
    <name evidence="7" type="ORF">H9754_06880</name>
</gene>
<dbReference type="GO" id="GO:0008677">
    <property type="term" value="F:2-dehydropantoate 2-reductase activity"/>
    <property type="evidence" value="ECO:0007669"/>
    <property type="project" value="UniProtKB-EC"/>
</dbReference>
<dbReference type="InterPro" id="IPR036291">
    <property type="entry name" value="NAD(P)-bd_dom_sf"/>
</dbReference>
<evidence type="ECO:0000259" key="5">
    <source>
        <dbReference type="Pfam" id="PF02558"/>
    </source>
</evidence>
<comment type="catalytic activity">
    <reaction evidence="4">
        <text>(R)-pantoate + NADP(+) = 2-dehydropantoate + NADPH + H(+)</text>
        <dbReference type="Rhea" id="RHEA:16233"/>
        <dbReference type="ChEBI" id="CHEBI:11561"/>
        <dbReference type="ChEBI" id="CHEBI:15378"/>
        <dbReference type="ChEBI" id="CHEBI:15980"/>
        <dbReference type="ChEBI" id="CHEBI:57783"/>
        <dbReference type="ChEBI" id="CHEBI:58349"/>
        <dbReference type="EC" id="1.1.1.169"/>
    </reaction>
</comment>
<dbReference type="InterPro" id="IPR013752">
    <property type="entry name" value="KPA_reductase"/>
</dbReference>
<evidence type="ECO:0000259" key="6">
    <source>
        <dbReference type="Pfam" id="PF08546"/>
    </source>
</evidence>
<dbReference type="InterPro" id="IPR008927">
    <property type="entry name" value="6-PGluconate_DH-like_C_sf"/>
</dbReference>
<evidence type="ECO:0000256" key="4">
    <source>
        <dbReference type="RuleBase" id="RU362068"/>
    </source>
</evidence>
<comment type="pathway">
    <text evidence="4">Cofactor biosynthesis; (R)-pantothenate biosynthesis; (R)-pantoate from 3-methyl-2-oxobutanoate: step 2/2.</text>
</comment>
<dbReference type="InterPro" id="IPR051402">
    <property type="entry name" value="KPR-Related"/>
</dbReference>
<dbReference type="EMBL" id="DWWD01000026">
    <property type="protein sequence ID" value="HJC50286.1"/>
    <property type="molecule type" value="Genomic_DNA"/>
</dbReference>
<accession>A0A9D2PGD7</accession>
<keyword evidence="4" id="KW-0566">Pantothenate biosynthesis</keyword>
<proteinExistence type="inferred from homology"/>
<feature type="domain" description="Ketopantoate reductase N-terminal" evidence="5">
    <location>
        <begin position="8"/>
        <end position="152"/>
    </location>
</feature>
<dbReference type="GO" id="GO:0015940">
    <property type="term" value="P:pantothenate biosynthetic process"/>
    <property type="evidence" value="ECO:0007669"/>
    <property type="project" value="UniProtKB-KW"/>
</dbReference>
<comment type="function">
    <text evidence="4">Catalyzes the NADPH-dependent reduction of ketopantoate into pantoic acid.</text>
</comment>
<dbReference type="Proteomes" id="UP000823904">
    <property type="component" value="Unassembled WGS sequence"/>
</dbReference>
<comment type="caution">
    <text evidence="7">The sequence shown here is derived from an EMBL/GenBank/DDBJ whole genome shotgun (WGS) entry which is preliminary data.</text>
</comment>
<dbReference type="FunFam" id="1.10.1040.10:FF:000017">
    <property type="entry name" value="2-dehydropantoate 2-reductase"/>
    <property type="match status" value="1"/>
</dbReference>
<evidence type="ECO:0000313" key="8">
    <source>
        <dbReference type="Proteomes" id="UP000823904"/>
    </source>
</evidence>
<dbReference type="GO" id="GO:0005737">
    <property type="term" value="C:cytoplasm"/>
    <property type="evidence" value="ECO:0007669"/>
    <property type="project" value="TreeGrafter"/>
</dbReference>